<keyword evidence="5" id="KW-0010">Activator</keyword>
<evidence type="ECO:0000313" key="12">
    <source>
        <dbReference type="Proteomes" id="UP000290289"/>
    </source>
</evidence>
<keyword evidence="4" id="KW-0238">DNA-binding</keyword>
<name>A0A498JHX7_MALDO</name>
<evidence type="ECO:0000313" key="11">
    <source>
        <dbReference type="EMBL" id="RXH93021.1"/>
    </source>
</evidence>
<sequence length="198" mass="22061">MPSIQALIFHKPRFSHVCLPPSYKYHHRLGISNSEMVAGSSSVGVAEKKPGKWPEQGSSRKGCMRGKGGPENAMCTCKGVRQMSWGKWVVEICGAWLWLGTFDTSHEAALAYDATNRKLYVTLSNLLFMSLIRQSRRATSYPACYVAPEKDNAVPVICNNCVNVKVDQPPGNYNSRRAETQLKQEAPMERKPPIKFGL</sequence>
<organism evidence="11 12">
    <name type="scientific">Malus domestica</name>
    <name type="common">Apple</name>
    <name type="synonym">Pyrus malus</name>
    <dbReference type="NCBI Taxonomy" id="3750"/>
    <lineage>
        <taxon>Eukaryota</taxon>
        <taxon>Viridiplantae</taxon>
        <taxon>Streptophyta</taxon>
        <taxon>Embryophyta</taxon>
        <taxon>Tracheophyta</taxon>
        <taxon>Spermatophyta</taxon>
        <taxon>Magnoliopsida</taxon>
        <taxon>eudicotyledons</taxon>
        <taxon>Gunneridae</taxon>
        <taxon>Pentapetalae</taxon>
        <taxon>rosids</taxon>
        <taxon>fabids</taxon>
        <taxon>Rosales</taxon>
        <taxon>Rosaceae</taxon>
        <taxon>Amygdaloideae</taxon>
        <taxon>Maleae</taxon>
        <taxon>Malus</taxon>
    </lineage>
</organism>
<keyword evidence="2" id="KW-0805">Transcription regulation</keyword>
<dbReference type="Pfam" id="PF00847">
    <property type="entry name" value="AP2"/>
    <property type="match status" value="1"/>
</dbReference>
<dbReference type="GO" id="GO:0006950">
    <property type="term" value="P:response to stress"/>
    <property type="evidence" value="ECO:0007669"/>
    <property type="project" value="TreeGrafter"/>
</dbReference>
<proteinExistence type="inferred from homology"/>
<dbReference type="CDD" id="cd00018">
    <property type="entry name" value="AP2"/>
    <property type="match status" value="1"/>
</dbReference>
<dbReference type="AlphaFoldDB" id="A0A498JHX7"/>
<dbReference type="GO" id="GO:0045893">
    <property type="term" value="P:positive regulation of DNA-templated transcription"/>
    <property type="evidence" value="ECO:0007669"/>
    <property type="project" value="TreeGrafter"/>
</dbReference>
<evidence type="ECO:0000256" key="3">
    <source>
        <dbReference type="ARBA" id="ARBA00023016"/>
    </source>
</evidence>
<evidence type="ECO:0000256" key="7">
    <source>
        <dbReference type="ARBA" id="ARBA00023242"/>
    </source>
</evidence>
<evidence type="ECO:0000259" key="10">
    <source>
        <dbReference type="PROSITE" id="PS51032"/>
    </source>
</evidence>
<evidence type="ECO:0000256" key="8">
    <source>
        <dbReference type="ARBA" id="ARBA00024343"/>
    </source>
</evidence>
<dbReference type="InterPro" id="IPR001471">
    <property type="entry name" value="AP2/ERF_dom"/>
</dbReference>
<comment type="subcellular location">
    <subcellularLocation>
        <location evidence="1">Nucleus</location>
    </subcellularLocation>
</comment>
<evidence type="ECO:0000256" key="5">
    <source>
        <dbReference type="ARBA" id="ARBA00023159"/>
    </source>
</evidence>
<dbReference type="PROSITE" id="PS51032">
    <property type="entry name" value="AP2_ERF"/>
    <property type="match status" value="1"/>
</dbReference>
<comment type="caution">
    <text evidence="11">The sequence shown here is derived from an EMBL/GenBank/DDBJ whole genome shotgun (WGS) entry which is preliminary data.</text>
</comment>
<dbReference type="SUPFAM" id="SSF54171">
    <property type="entry name" value="DNA-binding domain"/>
    <property type="match status" value="1"/>
</dbReference>
<feature type="region of interest" description="Disordered" evidence="9">
    <location>
        <begin position="45"/>
        <end position="65"/>
    </location>
</feature>
<feature type="compositionally biased region" description="Basic and acidic residues" evidence="9">
    <location>
        <begin position="176"/>
        <end position="192"/>
    </location>
</feature>
<feature type="domain" description="AP2/ERF" evidence="10">
    <location>
        <begin position="76"/>
        <end position="129"/>
    </location>
</feature>
<evidence type="ECO:0000256" key="6">
    <source>
        <dbReference type="ARBA" id="ARBA00023163"/>
    </source>
</evidence>
<keyword evidence="7" id="KW-0539">Nucleus</keyword>
<comment type="similarity">
    <text evidence="8">Belongs to the AP2/ERF transcription factor family. ERF subfamily.</text>
</comment>
<dbReference type="InterPro" id="IPR016177">
    <property type="entry name" value="DNA-bd_dom_sf"/>
</dbReference>
<evidence type="ECO:0000256" key="1">
    <source>
        <dbReference type="ARBA" id="ARBA00004123"/>
    </source>
</evidence>
<evidence type="ECO:0000256" key="4">
    <source>
        <dbReference type="ARBA" id="ARBA00023125"/>
    </source>
</evidence>
<feature type="region of interest" description="Disordered" evidence="9">
    <location>
        <begin position="172"/>
        <end position="198"/>
    </location>
</feature>
<dbReference type="PANTHER" id="PTHR31241:SF62">
    <property type="entry name" value="DEHYDRATION-RESPONSIVE ELEMENT-BINDING PROTEIN 2D"/>
    <property type="match status" value="1"/>
</dbReference>
<keyword evidence="3" id="KW-0346">Stress response</keyword>
<keyword evidence="6" id="KW-0804">Transcription</keyword>
<reference evidence="11 12" key="1">
    <citation type="submission" date="2018-10" db="EMBL/GenBank/DDBJ databases">
        <title>A high-quality apple genome assembly.</title>
        <authorList>
            <person name="Hu J."/>
        </authorList>
    </citation>
    <scope>NUCLEOTIDE SEQUENCE [LARGE SCALE GENOMIC DNA]</scope>
    <source>
        <strain evidence="12">cv. HFTH1</strain>
        <tissue evidence="11">Young leaf</tissue>
    </source>
</reference>
<dbReference type="GO" id="GO:0000976">
    <property type="term" value="F:transcription cis-regulatory region binding"/>
    <property type="evidence" value="ECO:0007669"/>
    <property type="project" value="TreeGrafter"/>
</dbReference>
<dbReference type="PRINTS" id="PR00367">
    <property type="entry name" value="ETHRSPELEMNT"/>
</dbReference>
<dbReference type="SMART" id="SM00380">
    <property type="entry name" value="AP2"/>
    <property type="match status" value="1"/>
</dbReference>
<dbReference type="InterPro" id="IPR036955">
    <property type="entry name" value="AP2/ERF_dom_sf"/>
</dbReference>
<dbReference type="Proteomes" id="UP000290289">
    <property type="component" value="Chromosome 7"/>
</dbReference>
<dbReference type="GO" id="GO:0003700">
    <property type="term" value="F:DNA-binding transcription factor activity"/>
    <property type="evidence" value="ECO:0007669"/>
    <property type="project" value="InterPro"/>
</dbReference>
<dbReference type="PANTHER" id="PTHR31241">
    <property type="entry name" value="DEHYDRATION-RESPONSIVE ELEMENT-BINDING PROTEIN 2C"/>
    <property type="match status" value="1"/>
</dbReference>
<dbReference type="GO" id="GO:0005634">
    <property type="term" value="C:nucleus"/>
    <property type="evidence" value="ECO:0007669"/>
    <property type="project" value="UniProtKB-SubCell"/>
</dbReference>
<evidence type="ECO:0000256" key="9">
    <source>
        <dbReference type="SAM" id="MobiDB-lite"/>
    </source>
</evidence>
<dbReference type="Gene3D" id="3.30.730.10">
    <property type="entry name" value="AP2/ERF domain"/>
    <property type="match status" value="1"/>
</dbReference>
<evidence type="ECO:0000256" key="2">
    <source>
        <dbReference type="ARBA" id="ARBA00023015"/>
    </source>
</evidence>
<protein>
    <recommendedName>
        <fullName evidence="10">AP2/ERF domain-containing protein</fullName>
    </recommendedName>
</protein>
<dbReference type="EMBL" id="RDQH01000333">
    <property type="protein sequence ID" value="RXH93021.1"/>
    <property type="molecule type" value="Genomic_DNA"/>
</dbReference>
<gene>
    <name evidence="11" type="ORF">DVH24_013597</name>
</gene>
<accession>A0A498JHX7</accession>
<keyword evidence="12" id="KW-1185">Reference proteome</keyword>